<organism evidence="2 3">
    <name type="scientific">Cytobacillus purgationiresistens</name>
    <dbReference type="NCBI Taxonomy" id="863449"/>
    <lineage>
        <taxon>Bacteria</taxon>
        <taxon>Bacillati</taxon>
        <taxon>Bacillota</taxon>
        <taxon>Bacilli</taxon>
        <taxon>Bacillales</taxon>
        <taxon>Bacillaceae</taxon>
        <taxon>Cytobacillus</taxon>
    </lineage>
</organism>
<evidence type="ECO:0000313" key="3">
    <source>
        <dbReference type="Proteomes" id="UP001238088"/>
    </source>
</evidence>
<sequence>MKKELLFAFAAFFMMSLSTITGVFAGEDRKGDTITIVKDEADLSGDGKKDSISIEGTRYEEDSDFLREVFLQIKASNGERFKVELEPGYDPQLQFIDVNGDGVKEIYISVATGGSGGLSNFYLYTLKDFNLKDLTVPDPVMMTTQFLDNYKASISIQETGETYTFDLKSRAEDYEKSGLYNHGKLNEPTELMVDSYSSLKPITLKDGSTGLKGIQRVSGSYHADSIAFVESIWKYNDGKWTLDKVKVVDIESSKKKKK</sequence>
<accession>A0ABU0ABG4</accession>
<evidence type="ECO:0008006" key="4">
    <source>
        <dbReference type="Google" id="ProtNLM"/>
    </source>
</evidence>
<gene>
    <name evidence="2" type="ORF">J2S17_000467</name>
</gene>
<protein>
    <recommendedName>
        <fullName evidence="4">VCBS repeat-containing protein</fullName>
    </recommendedName>
</protein>
<dbReference type="Proteomes" id="UP001238088">
    <property type="component" value="Unassembled WGS sequence"/>
</dbReference>
<feature type="chain" id="PRO_5046195047" description="VCBS repeat-containing protein" evidence="1">
    <location>
        <begin position="26"/>
        <end position="258"/>
    </location>
</feature>
<keyword evidence="1" id="KW-0732">Signal</keyword>
<proteinExistence type="predicted"/>
<dbReference type="RefSeq" id="WP_307471468.1">
    <property type="nucleotide sequence ID" value="NZ_JAUSUB010000001.1"/>
</dbReference>
<name>A0ABU0ABG4_9BACI</name>
<evidence type="ECO:0000313" key="2">
    <source>
        <dbReference type="EMBL" id="MDQ0268598.1"/>
    </source>
</evidence>
<reference evidence="2 3" key="1">
    <citation type="submission" date="2023-07" db="EMBL/GenBank/DDBJ databases">
        <title>Genomic Encyclopedia of Type Strains, Phase IV (KMG-IV): sequencing the most valuable type-strain genomes for metagenomic binning, comparative biology and taxonomic classification.</title>
        <authorList>
            <person name="Goeker M."/>
        </authorList>
    </citation>
    <scope>NUCLEOTIDE SEQUENCE [LARGE SCALE GENOMIC DNA]</scope>
    <source>
        <strain evidence="2 3">DSM 23494</strain>
    </source>
</reference>
<dbReference type="EMBL" id="JAUSUB010000001">
    <property type="protein sequence ID" value="MDQ0268598.1"/>
    <property type="molecule type" value="Genomic_DNA"/>
</dbReference>
<evidence type="ECO:0000256" key="1">
    <source>
        <dbReference type="SAM" id="SignalP"/>
    </source>
</evidence>
<comment type="caution">
    <text evidence="2">The sequence shown here is derived from an EMBL/GenBank/DDBJ whole genome shotgun (WGS) entry which is preliminary data.</text>
</comment>
<keyword evidence="3" id="KW-1185">Reference proteome</keyword>
<feature type="signal peptide" evidence="1">
    <location>
        <begin position="1"/>
        <end position="25"/>
    </location>
</feature>